<reference evidence="1" key="1">
    <citation type="submission" date="2019-02" db="EMBL/GenBank/DDBJ databases">
        <authorList>
            <person name="Gruber-Vodicka R. H."/>
            <person name="Seah K. B. B."/>
        </authorList>
    </citation>
    <scope>NUCLEOTIDE SEQUENCE</scope>
    <source>
        <strain evidence="1">BECK_BY1</strain>
        <strain evidence="3">BECK_BY2</strain>
        <strain evidence="2">BECK_BY3</strain>
    </source>
</reference>
<evidence type="ECO:0000313" key="2">
    <source>
        <dbReference type="EMBL" id="VFK53562.1"/>
    </source>
</evidence>
<dbReference type="EMBL" id="CAADFV010000024">
    <property type="protein sequence ID" value="VFK54994.1"/>
    <property type="molecule type" value="Genomic_DNA"/>
</dbReference>
<sequence length="42" mass="4853">MRITADHIPISTNLFLIYPHASRNHTGEYMSKLDLAKEKLLI</sequence>
<dbReference type="EMBL" id="CAADFY010000024">
    <property type="protein sequence ID" value="VFK53562.1"/>
    <property type="molecule type" value="Genomic_DNA"/>
</dbReference>
<evidence type="ECO:0000313" key="1">
    <source>
        <dbReference type="EMBL" id="VFK51976.1"/>
    </source>
</evidence>
<organism evidence="1">
    <name type="scientific">Candidatus Kentrum sp. TUN</name>
    <dbReference type="NCBI Taxonomy" id="2126343"/>
    <lineage>
        <taxon>Bacteria</taxon>
        <taxon>Pseudomonadati</taxon>
        <taxon>Pseudomonadota</taxon>
        <taxon>Gammaproteobacteria</taxon>
        <taxon>Candidatus Kentrum</taxon>
    </lineage>
</organism>
<protein>
    <submittedName>
        <fullName evidence="1">Uncharacterized protein</fullName>
    </submittedName>
</protein>
<gene>
    <name evidence="1" type="ORF">BECKTUN1418D_GA0071000_101323</name>
    <name evidence="3" type="ORF">BECKTUN1418E_GA0071001_102412</name>
    <name evidence="2" type="ORF">BECKTUN1418F_GA0071002_102412</name>
</gene>
<proteinExistence type="predicted"/>
<name>A0A450ZDX2_9GAMM</name>
<accession>A0A450ZDX2</accession>
<dbReference type="AlphaFoldDB" id="A0A450ZDX2"/>
<dbReference type="EMBL" id="CAADFX010000013">
    <property type="protein sequence ID" value="VFK51976.1"/>
    <property type="molecule type" value="Genomic_DNA"/>
</dbReference>
<evidence type="ECO:0000313" key="3">
    <source>
        <dbReference type="EMBL" id="VFK54994.1"/>
    </source>
</evidence>